<reference evidence="1 2" key="1">
    <citation type="submission" date="2016-10" db="EMBL/GenBank/DDBJ databases">
        <authorList>
            <person name="de Groot N.N."/>
        </authorList>
    </citation>
    <scope>NUCLEOTIDE SEQUENCE [LARGE SCALE GENOMIC DNA]</scope>
    <source>
        <strain evidence="1 2">DSM 16213</strain>
    </source>
</reference>
<gene>
    <name evidence="1" type="ORF">SAMN04488003_1243</name>
</gene>
<organism evidence="1 2">
    <name type="scientific">Loktanella fryxellensis</name>
    <dbReference type="NCBI Taxonomy" id="245187"/>
    <lineage>
        <taxon>Bacteria</taxon>
        <taxon>Pseudomonadati</taxon>
        <taxon>Pseudomonadota</taxon>
        <taxon>Alphaproteobacteria</taxon>
        <taxon>Rhodobacterales</taxon>
        <taxon>Roseobacteraceae</taxon>
        <taxon>Loktanella</taxon>
    </lineage>
</organism>
<sequence length="88" mass="9551">MFPQPVSTLLLKDNSIEVPLDGGVQHDIGKPDPRLSQVQQAVKIATRPREGNRDRRLGAPLGPRRVDGSANFFGGGAMALTRFSRSNL</sequence>
<protein>
    <submittedName>
        <fullName evidence="1">Uncharacterized protein</fullName>
    </submittedName>
</protein>
<dbReference type="EMBL" id="FOCI01000024">
    <property type="protein sequence ID" value="SEN63849.1"/>
    <property type="molecule type" value="Genomic_DNA"/>
</dbReference>
<dbReference type="AlphaFoldDB" id="A0A1H8I5R2"/>
<proteinExistence type="predicted"/>
<dbReference type="STRING" id="245187.SAMN04488003_1243"/>
<keyword evidence="2" id="KW-1185">Reference proteome</keyword>
<evidence type="ECO:0000313" key="1">
    <source>
        <dbReference type="EMBL" id="SEN63849.1"/>
    </source>
</evidence>
<accession>A0A1H8I5R2</accession>
<dbReference type="Proteomes" id="UP000199585">
    <property type="component" value="Unassembled WGS sequence"/>
</dbReference>
<name>A0A1H8I5R2_9RHOB</name>
<evidence type="ECO:0000313" key="2">
    <source>
        <dbReference type="Proteomes" id="UP000199585"/>
    </source>
</evidence>